<reference evidence="8 9" key="1">
    <citation type="submission" date="2016-10" db="EMBL/GenBank/DDBJ databases">
        <authorList>
            <person name="de Groot N.N."/>
        </authorList>
    </citation>
    <scope>NUCLEOTIDE SEQUENCE [LARGE SCALE GENOMIC DNA]</scope>
    <source>
        <strain evidence="8 9">DSM 19219</strain>
    </source>
</reference>
<evidence type="ECO:0000256" key="3">
    <source>
        <dbReference type="ARBA" id="ARBA00022691"/>
    </source>
</evidence>
<dbReference type="Pfam" id="PF05175">
    <property type="entry name" value="MTS"/>
    <property type="match status" value="1"/>
</dbReference>
<feature type="binding site" evidence="5">
    <location>
        <position position="142"/>
    </location>
    <ligand>
        <name>S-adenosyl-L-methionine</name>
        <dbReference type="ChEBI" id="CHEBI:59789"/>
    </ligand>
</feature>
<dbReference type="STRING" id="574349.SAMN05443545_101221"/>
<dbReference type="FunFam" id="3.40.50.150:FF:000053">
    <property type="entry name" value="Release factor glutamine methyltransferase"/>
    <property type="match status" value="1"/>
</dbReference>
<comment type="catalytic activity">
    <reaction evidence="4 5">
        <text>L-glutaminyl-[peptide chain release factor] + S-adenosyl-L-methionine = N(5)-methyl-L-glutaminyl-[peptide chain release factor] + S-adenosyl-L-homocysteine + H(+)</text>
        <dbReference type="Rhea" id="RHEA:42896"/>
        <dbReference type="Rhea" id="RHEA-COMP:10271"/>
        <dbReference type="Rhea" id="RHEA-COMP:10272"/>
        <dbReference type="ChEBI" id="CHEBI:15378"/>
        <dbReference type="ChEBI" id="CHEBI:30011"/>
        <dbReference type="ChEBI" id="CHEBI:57856"/>
        <dbReference type="ChEBI" id="CHEBI:59789"/>
        <dbReference type="ChEBI" id="CHEBI:61891"/>
        <dbReference type="EC" id="2.1.1.297"/>
    </reaction>
</comment>
<comment type="similarity">
    <text evidence="5">Belongs to the protein N5-glutamine methyltransferase family. PrmC subfamily.</text>
</comment>
<feature type="domain" description="Methyltransferase small" evidence="6">
    <location>
        <begin position="111"/>
        <end position="192"/>
    </location>
</feature>
<dbReference type="InterPro" id="IPR019874">
    <property type="entry name" value="RF_methyltr_PrmC"/>
</dbReference>
<feature type="binding site" evidence="5">
    <location>
        <position position="170"/>
    </location>
    <ligand>
        <name>S-adenosyl-L-methionine</name>
        <dbReference type="ChEBI" id="CHEBI:59789"/>
    </ligand>
</feature>
<dbReference type="EMBL" id="FNNI01000001">
    <property type="protein sequence ID" value="SDW14142.1"/>
    <property type="molecule type" value="Genomic_DNA"/>
</dbReference>
<sequence length="277" mass="30515">MSLDELLVMAGRRLDAAGSPSPRRDAEMLLCHVLGVERSWLYTWGDRASDVEVRARFEILVAARAQGRPVAYLLGYREFWGLALETSPTTLIPRPDTETLVTVSLEHGVRSRGRFLDLGCGTGAVALAFASERPQWHVLGVDVVHDAVMLAQRNAVRLGIDNADFRVSDWFASIEEREFDVIAANPPYLSDDDPHLDHGDVRFEPRSALVASAHGLGDLRSLIARAGHHLKRKGWLFLEHGAEQGEVVRGMLLEAGYGDVVTRTDLGGRERVSGGRC</sequence>
<protein>
    <recommendedName>
        <fullName evidence="5">Release factor glutamine methyltransferase</fullName>
        <shortName evidence="5">RF MTase</shortName>
        <ecNumber evidence="5">2.1.1.297</ecNumber>
    </recommendedName>
    <alternativeName>
        <fullName evidence="5">N5-glutamine methyltransferase PrmC</fullName>
    </alternativeName>
    <alternativeName>
        <fullName evidence="5">Protein-(glutamine-N5) MTase PrmC</fullName>
    </alternativeName>
    <alternativeName>
        <fullName evidence="5">Protein-glutamine N-methyltransferase PrmC</fullName>
    </alternativeName>
</protein>
<evidence type="ECO:0000256" key="4">
    <source>
        <dbReference type="ARBA" id="ARBA00048391"/>
    </source>
</evidence>
<feature type="binding site" evidence="5">
    <location>
        <position position="185"/>
    </location>
    <ligand>
        <name>S-adenosyl-L-methionine</name>
        <dbReference type="ChEBI" id="CHEBI:59789"/>
    </ligand>
</feature>
<evidence type="ECO:0000256" key="2">
    <source>
        <dbReference type="ARBA" id="ARBA00022679"/>
    </source>
</evidence>
<dbReference type="InterPro" id="IPR029063">
    <property type="entry name" value="SAM-dependent_MTases_sf"/>
</dbReference>
<gene>
    <name evidence="5" type="primary">prmC</name>
    <name evidence="8" type="ORF">SAMN05443545_101221</name>
</gene>
<name>A0A1H2R3W4_9GAMM</name>
<evidence type="ECO:0000259" key="6">
    <source>
        <dbReference type="Pfam" id="PF05175"/>
    </source>
</evidence>
<feature type="binding site" evidence="5">
    <location>
        <begin position="119"/>
        <end position="123"/>
    </location>
    <ligand>
        <name>S-adenosyl-L-methionine</name>
        <dbReference type="ChEBI" id="CHEBI:59789"/>
    </ligand>
</feature>
<evidence type="ECO:0000259" key="7">
    <source>
        <dbReference type="Pfam" id="PF17827"/>
    </source>
</evidence>
<dbReference type="RefSeq" id="WP_092567647.1">
    <property type="nucleotide sequence ID" value="NZ_BMXH01000001.1"/>
</dbReference>
<dbReference type="SUPFAM" id="SSF53335">
    <property type="entry name" value="S-adenosyl-L-methionine-dependent methyltransferases"/>
    <property type="match status" value="1"/>
</dbReference>
<dbReference type="OrthoDB" id="9800643at2"/>
<dbReference type="NCBIfam" id="TIGR00536">
    <property type="entry name" value="hemK_fam"/>
    <property type="match status" value="1"/>
</dbReference>
<comment type="function">
    <text evidence="5">Methylates the class 1 translation termination release factors RF1/PrfA and RF2/PrfB on the glutamine residue of the universally conserved GGQ motif.</text>
</comment>
<keyword evidence="1 5" id="KW-0489">Methyltransferase</keyword>
<dbReference type="InterPro" id="IPR002052">
    <property type="entry name" value="DNA_methylase_N6_adenine_CS"/>
</dbReference>
<dbReference type="InterPro" id="IPR050320">
    <property type="entry name" value="N5-glutamine_MTase"/>
</dbReference>
<dbReference type="GO" id="GO:0102559">
    <property type="term" value="F:peptide chain release factor N(5)-glutamine methyltransferase activity"/>
    <property type="evidence" value="ECO:0007669"/>
    <property type="project" value="UniProtKB-EC"/>
</dbReference>
<feature type="binding site" evidence="5">
    <location>
        <begin position="185"/>
        <end position="188"/>
    </location>
    <ligand>
        <name>substrate</name>
    </ligand>
</feature>
<dbReference type="Gene3D" id="1.10.8.10">
    <property type="entry name" value="DNA helicase RuvA subunit, C-terminal domain"/>
    <property type="match status" value="1"/>
</dbReference>
<dbReference type="PANTHER" id="PTHR18895">
    <property type="entry name" value="HEMK METHYLTRANSFERASE"/>
    <property type="match status" value="1"/>
</dbReference>
<dbReference type="GO" id="GO:0003676">
    <property type="term" value="F:nucleic acid binding"/>
    <property type="evidence" value="ECO:0007669"/>
    <property type="project" value="InterPro"/>
</dbReference>
<dbReference type="Pfam" id="PF17827">
    <property type="entry name" value="PrmC_N"/>
    <property type="match status" value="1"/>
</dbReference>
<dbReference type="EC" id="2.1.1.297" evidence="5"/>
<dbReference type="InterPro" id="IPR004556">
    <property type="entry name" value="HemK-like"/>
</dbReference>
<dbReference type="AlphaFoldDB" id="A0A1H2R3W4"/>
<organism evidence="8 9">
    <name type="scientific">Aidingimonas halophila</name>
    <dbReference type="NCBI Taxonomy" id="574349"/>
    <lineage>
        <taxon>Bacteria</taxon>
        <taxon>Pseudomonadati</taxon>
        <taxon>Pseudomonadota</taxon>
        <taxon>Gammaproteobacteria</taxon>
        <taxon>Oceanospirillales</taxon>
        <taxon>Halomonadaceae</taxon>
        <taxon>Aidingimonas</taxon>
    </lineage>
</organism>
<keyword evidence="9" id="KW-1185">Reference proteome</keyword>
<dbReference type="PANTHER" id="PTHR18895:SF74">
    <property type="entry name" value="MTRF1L RELEASE FACTOR GLUTAMINE METHYLTRANSFERASE"/>
    <property type="match status" value="1"/>
</dbReference>
<keyword evidence="3 5" id="KW-0949">S-adenosyl-L-methionine</keyword>
<evidence type="ECO:0000313" key="8">
    <source>
        <dbReference type="EMBL" id="SDW14142.1"/>
    </source>
</evidence>
<dbReference type="CDD" id="cd02440">
    <property type="entry name" value="AdoMet_MTases"/>
    <property type="match status" value="1"/>
</dbReference>
<accession>A0A1H2R3W4</accession>
<dbReference type="Proteomes" id="UP000198500">
    <property type="component" value="Unassembled WGS sequence"/>
</dbReference>
<dbReference type="NCBIfam" id="TIGR03534">
    <property type="entry name" value="RF_mod_PrmC"/>
    <property type="match status" value="1"/>
</dbReference>
<dbReference type="HAMAP" id="MF_02126">
    <property type="entry name" value="RF_methyltr_PrmC"/>
    <property type="match status" value="1"/>
</dbReference>
<dbReference type="InterPro" id="IPR007848">
    <property type="entry name" value="Small_mtfrase_dom"/>
</dbReference>
<dbReference type="PROSITE" id="PS00092">
    <property type="entry name" value="N6_MTASE"/>
    <property type="match status" value="1"/>
</dbReference>
<evidence type="ECO:0000256" key="1">
    <source>
        <dbReference type="ARBA" id="ARBA00022603"/>
    </source>
</evidence>
<evidence type="ECO:0000256" key="5">
    <source>
        <dbReference type="HAMAP-Rule" id="MF_02126"/>
    </source>
</evidence>
<dbReference type="InterPro" id="IPR040758">
    <property type="entry name" value="PrmC_N"/>
</dbReference>
<dbReference type="Gene3D" id="3.40.50.150">
    <property type="entry name" value="Vaccinia Virus protein VP39"/>
    <property type="match status" value="1"/>
</dbReference>
<keyword evidence="2 5" id="KW-0808">Transferase</keyword>
<evidence type="ECO:0000313" key="9">
    <source>
        <dbReference type="Proteomes" id="UP000198500"/>
    </source>
</evidence>
<feature type="domain" description="Release factor glutamine methyltransferase N-terminal" evidence="7">
    <location>
        <begin position="5"/>
        <end position="75"/>
    </location>
</feature>
<proteinExistence type="inferred from homology"/>
<dbReference type="GO" id="GO:0032259">
    <property type="term" value="P:methylation"/>
    <property type="evidence" value="ECO:0007669"/>
    <property type="project" value="UniProtKB-KW"/>
</dbReference>